<sequence>MKFVKFDNSLVRTDAIIVLRIKFRNSFKESVWNVEIFMEDILLEDEKNYFFESYKSKEEAKERLEEIVAKIGIEVI</sequence>
<accession>E3H7R2</accession>
<name>E3H7R2_ILYPC</name>
<proteinExistence type="predicted"/>
<organism evidence="1 2">
    <name type="scientific">Ilyobacter polytropus (strain ATCC 51220 / DSM 2926 / LMG 16218 / CuHBu1)</name>
    <dbReference type="NCBI Taxonomy" id="572544"/>
    <lineage>
        <taxon>Bacteria</taxon>
        <taxon>Fusobacteriati</taxon>
        <taxon>Fusobacteriota</taxon>
        <taxon>Fusobacteriia</taxon>
        <taxon>Fusobacteriales</taxon>
        <taxon>Fusobacteriaceae</taxon>
        <taxon>Ilyobacter</taxon>
    </lineage>
</organism>
<dbReference type="EMBL" id="CP002281">
    <property type="protein sequence ID" value="ADO82644.1"/>
    <property type="molecule type" value="Genomic_DNA"/>
</dbReference>
<gene>
    <name evidence="1" type="ordered locus">Ilyop_0858</name>
</gene>
<evidence type="ECO:0000313" key="1">
    <source>
        <dbReference type="EMBL" id="ADO82644.1"/>
    </source>
</evidence>
<dbReference type="KEGG" id="ipo:Ilyop_0858"/>
<dbReference type="HOGENOM" id="CLU_2649564_0_0_0"/>
<reference evidence="1 2" key="1">
    <citation type="journal article" date="2010" name="Stand. Genomic Sci.">
        <title>Complete genome sequence of Ilyobacter polytropus type strain (CuHbu1).</title>
        <authorList>
            <person name="Sikorski J."/>
            <person name="Chertkov O."/>
            <person name="Lapidus A."/>
            <person name="Nolan M."/>
            <person name="Lucas S."/>
            <person name="Del Rio T.G."/>
            <person name="Tice H."/>
            <person name="Cheng J.F."/>
            <person name="Tapia R."/>
            <person name="Han C."/>
            <person name="Goodwin L."/>
            <person name="Pitluck S."/>
            <person name="Liolios K."/>
            <person name="Ivanova N."/>
            <person name="Mavromatis K."/>
            <person name="Mikhailova N."/>
            <person name="Pati A."/>
            <person name="Chen A."/>
            <person name="Palaniappan K."/>
            <person name="Land M."/>
            <person name="Hauser L."/>
            <person name="Chang Y.J."/>
            <person name="Jeffries C.D."/>
            <person name="Brambilla E."/>
            <person name="Yasawong M."/>
            <person name="Rohde M."/>
            <person name="Pukall R."/>
            <person name="Spring S."/>
            <person name="Goker M."/>
            <person name="Woyke T."/>
            <person name="Bristow J."/>
            <person name="Eisen J.A."/>
            <person name="Markowitz V."/>
            <person name="Hugenholtz P."/>
            <person name="Kyrpides N.C."/>
            <person name="Klenk H.P."/>
        </authorList>
    </citation>
    <scope>NUCLEOTIDE SEQUENCE [LARGE SCALE GENOMIC DNA]</scope>
    <source>
        <strain evidence="2">ATCC 51220 / DSM 2926 / LMG 16218 / CuHBu1</strain>
    </source>
</reference>
<dbReference type="Proteomes" id="UP000006875">
    <property type="component" value="Chromosome"/>
</dbReference>
<protein>
    <submittedName>
        <fullName evidence="1">Uncharacterized protein</fullName>
    </submittedName>
</protein>
<dbReference type="RefSeq" id="WP_013387314.1">
    <property type="nucleotide sequence ID" value="NC_014632.1"/>
</dbReference>
<dbReference type="AlphaFoldDB" id="E3H7R2"/>
<evidence type="ECO:0000313" key="2">
    <source>
        <dbReference type="Proteomes" id="UP000006875"/>
    </source>
</evidence>
<keyword evidence="2" id="KW-1185">Reference proteome</keyword>